<evidence type="ECO:0000313" key="2">
    <source>
        <dbReference type="EMBL" id="QJB03902.1"/>
    </source>
</evidence>
<gene>
    <name evidence="1" type="ORF">MM171A00660_0021</name>
    <name evidence="2" type="ORF">MM171B00538_0016</name>
</gene>
<sequence length="174" mass="20275">MTYTEVHGNPRYIRELKVKLPTKREYGLVHPKRELTFTIKPYDVNSGLIQAFPPSENSPGLSVKCALCGKEMTNLLIINEGLSCIMCTKIKASRFCLEALARAAYDWWELDYSYEEYLRQKERRDRSMDRVNDFMEKWIESMGKVEVPKIGVEMVIIGNQIRYLVTTKRPKEVS</sequence>
<dbReference type="EMBL" id="MT143865">
    <property type="protein sequence ID" value="QJB03902.1"/>
    <property type="molecule type" value="Genomic_DNA"/>
</dbReference>
<evidence type="ECO:0000313" key="1">
    <source>
        <dbReference type="EMBL" id="QJB00196.1"/>
    </source>
</evidence>
<proteinExistence type="predicted"/>
<name>A0A6M3MGH9_9ZZZZ</name>
<dbReference type="EMBL" id="MT143684">
    <property type="protein sequence ID" value="QJB00196.1"/>
    <property type="molecule type" value="Genomic_DNA"/>
</dbReference>
<accession>A0A6M3MGH9</accession>
<organism evidence="2">
    <name type="scientific">viral metagenome</name>
    <dbReference type="NCBI Taxonomy" id="1070528"/>
    <lineage>
        <taxon>unclassified sequences</taxon>
        <taxon>metagenomes</taxon>
        <taxon>organismal metagenomes</taxon>
    </lineage>
</organism>
<protein>
    <submittedName>
        <fullName evidence="2">Uncharacterized protein</fullName>
    </submittedName>
</protein>
<reference evidence="2" key="1">
    <citation type="submission" date="2020-03" db="EMBL/GenBank/DDBJ databases">
        <title>The deep terrestrial virosphere.</title>
        <authorList>
            <person name="Holmfeldt K."/>
            <person name="Nilsson E."/>
            <person name="Simone D."/>
            <person name="Lopez-Fernandez M."/>
            <person name="Wu X."/>
            <person name="de Brujin I."/>
            <person name="Lundin D."/>
            <person name="Andersson A."/>
            <person name="Bertilsson S."/>
            <person name="Dopson M."/>
        </authorList>
    </citation>
    <scope>NUCLEOTIDE SEQUENCE</scope>
    <source>
        <strain evidence="1">MM171A00660</strain>
        <strain evidence="2">MM171B00538</strain>
    </source>
</reference>
<dbReference type="AlphaFoldDB" id="A0A6M3MGH9"/>